<protein>
    <submittedName>
        <fullName evidence="1">Uncharacterized protein</fullName>
    </submittedName>
</protein>
<feature type="non-terminal residue" evidence="1">
    <location>
        <position position="1"/>
    </location>
</feature>
<feature type="non-terminal residue" evidence="1">
    <location>
        <position position="36"/>
    </location>
</feature>
<reference evidence="1" key="1">
    <citation type="journal article" date="2017" name="Gigascience">
        <title>The first near-complete assembly of the hexaploid bread wheat genome, Triticum aestivum.</title>
        <authorList>
            <person name="Zimin A.V."/>
            <person name="Puiu D."/>
            <person name="Hall R."/>
            <person name="Kingan S."/>
            <person name="Clavijo B.J."/>
            <person name="Salzberg S.L."/>
        </authorList>
    </citation>
    <scope>NUCLEOTIDE SEQUENCE</scope>
    <source>
        <tissue evidence="1">Leaf</tissue>
    </source>
</reference>
<dbReference type="Proteomes" id="UP000815260">
    <property type="component" value="Chromosome 2A"/>
</dbReference>
<dbReference type="EMBL" id="CM022214">
    <property type="protein sequence ID" value="KAF7000186.1"/>
    <property type="molecule type" value="Genomic_DNA"/>
</dbReference>
<reference evidence="1" key="2">
    <citation type="submission" date="2020-03" db="EMBL/GenBank/DDBJ databases">
        <title>The second near-complete assembly of the hexaploid bread wheat (Triticum aestivum) genome.</title>
        <authorList>
            <person name="Zimin A.V."/>
            <person name="Puiu D."/>
            <person name="Shumante A."/>
            <person name="Alonge M."/>
            <person name="Salzberg S.L."/>
        </authorList>
    </citation>
    <scope>NUCLEOTIDE SEQUENCE</scope>
    <source>
        <tissue evidence="1">Leaf</tissue>
    </source>
</reference>
<sequence length="36" mass="3921">STIGNYVQEGDMVVNLSSIKTNMHADNGLSIPQLHH</sequence>
<gene>
    <name evidence="1" type="ORF">CFC21_016132</name>
</gene>
<proteinExistence type="predicted"/>
<dbReference type="OrthoDB" id="46159at2759"/>
<dbReference type="AlphaFoldDB" id="A0A9R1DXZ6"/>
<accession>A0A9R1DXZ6</accession>
<name>A0A9R1DXZ6_WHEAT</name>
<evidence type="ECO:0000313" key="1">
    <source>
        <dbReference type="EMBL" id="KAF7000186.1"/>
    </source>
</evidence>
<organism evidence="1">
    <name type="scientific">Triticum aestivum</name>
    <name type="common">Wheat</name>
    <dbReference type="NCBI Taxonomy" id="4565"/>
    <lineage>
        <taxon>Eukaryota</taxon>
        <taxon>Viridiplantae</taxon>
        <taxon>Streptophyta</taxon>
        <taxon>Embryophyta</taxon>
        <taxon>Tracheophyta</taxon>
        <taxon>Spermatophyta</taxon>
        <taxon>Magnoliopsida</taxon>
        <taxon>Liliopsida</taxon>
        <taxon>Poales</taxon>
        <taxon>Poaceae</taxon>
        <taxon>BOP clade</taxon>
        <taxon>Pooideae</taxon>
        <taxon>Triticodae</taxon>
        <taxon>Triticeae</taxon>
        <taxon>Triticinae</taxon>
        <taxon>Triticum</taxon>
    </lineage>
</organism>
<comment type="caution">
    <text evidence="1">The sequence shown here is derived from an EMBL/GenBank/DDBJ whole genome shotgun (WGS) entry which is preliminary data.</text>
</comment>